<comment type="caution">
    <text evidence="2">The sequence shown here is derived from an EMBL/GenBank/DDBJ whole genome shotgun (WGS) entry which is preliminary data.</text>
</comment>
<dbReference type="AlphaFoldDB" id="A0ABD2MU43"/>
<evidence type="ECO:0000313" key="3">
    <source>
        <dbReference type="Proteomes" id="UP001516400"/>
    </source>
</evidence>
<accession>A0ABD2MU43</accession>
<proteinExistence type="predicted"/>
<gene>
    <name evidence="2" type="ORF">HHI36_008975</name>
</gene>
<sequence length="150" mass="16776">MNFQVVEDVHETVVDSGLNEASATTPISEASTPYSSNTSHKSTRKRKGVPADDGTTDIMKLVGKKLESLQAEDALQVFGKHVANKLRDVSSSQNAIAKKLLSDVLFEEELSTLTSNFRIFDTTSQRQDDFGLMDGRNWHQQNTFHQFRMP</sequence>
<evidence type="ECO:0000256" key="1">
    <source>
        <dbReference type="SAM" id="MobiDB-lite"/>
    </source>
</evidence>
<name>A0ABD2MU43_9CUCU</name>
<evidence type="ECO:0000313" key="2">
    <source>
        <dbReference type="EMBL" id="KAL3269918.1"/>
    </source>
</evidence>
<dbReference type="Proteomes" id="UP001516400">
    <property type="component" value="Unassembled WGS sequence"/>
</dbReference>
<feature type="region of interest" description="Disordered" evidence="1">
    <location>
        <begin position="16"/>
        <end position="54"/>
    </location>
</feature>
<keyword evidence="3" id="KW-1185">Reference proteome</keyword>
<protein>
    <submittedName>
        <fullName evidence="2">Uncharacterized protein</fullName>
    </submittedName>
</protein>
<feature type="compositionally biased region" description="Polar residues" evidence="1">
    <location>
        <begin position="19"/>
        <end position="40"/>
    </location>
</feature>
<dbReference type="EMBL" id="JABFTP020000021">
    <property type="protein sequence ID" value="KAL3269918.1"/>
    <property type="molecule type" value="Genomic_DNA"/>
</dbReference>
<organism evidence="2 3">
    <name type="scientific">Cryptolaemus montrouzieri</name>
    <dbReference type="NCBI Taxonomy" id="559131"/>
    <lineage>
        <taxon>Eukaryota</taxon>
        <taxon>Metazoa</taxon>
        <taxon>Ecdysozoa</taxon>
        <taxon>Arthropoda</taxon>
        <taxon>Hexapoda</taxon>
        <taxon>Insecta</taxon>
        <taxon>Pterygota</taxon>
        <taxon>Neoptera</taxon>
        <taxon>Endopterygota</taxon>
        <taxon>Coleoptera</taxon>
        <taxon>Polyphaga</taxon>
        <taxon>Cucujiformia</taxon>
        <taxon>Coccinelloidea</taxon>
        <taxon>Coccinellidae</taxon>
        <taxon>Scymninae</taxon>
        <taxon>Scymnini</taxon>
        <taxon>Cryptolaemus</taxon>
    </lineage>
</organism>
<reference evidence="2 3" key="1">
    <citation type="journal article" date="2021" name="BMC Biol.">
        <title>Horizontally acquired antibacterial genes associated with adaptive radiation of ladybird beetles.</title>
        <authorList>
            <person name="Li H.S."/>
            <person name="Tang X.F."/>
            <person name="Huang Y.H."/>
            <person name="Xu Z.Y."/>
            <person name="Chen M.L."/>
            <person name="Du X.Y."/>
            <person name="Qiu B.Y."/>
            <person name="Chen P.T."/>
            <person name="Zhang W."/>
            <person name="Slipinski A."/>
            <person name="Escalona H.E."/>
            <person name="Waterhouse R.M."/>
            <person name="Zwick A."/>
            <person name="Pang H."/>
        </authorList>
    </citation>
    <scope>NUCLEOTIDE SEQUENCE [LARGE SCALE GENOMIC DNA]</scope>
    <source>
        <strain evidence="2">SYSU2018</strain>
    </source>
</reference>